<reference evidence="2" key="1">
    <citation type="submission" date="2017-01" db="EMBL/GenBank/DDBJ databases">
        <title>Draft genome of the species Salinivibrio costicola subsp. alcaliphilus.</title>
        <authorList>
            <person name="Lopez-Hermoso C."/>
            <person name="De La Haba R."/>
            <person name="Sanchez-Porro C."/>
            <person name="Ventosa A."/>
        </authorList>
    </citation>
    <scope>NUCLEOTIDE SEQUENCE [LARGE SCALE GENOMIC DNA]</scope>
    <source>
        <strain evidence="2">CBH448</strain>
    </source>
</reference>
<sequence>YTANISSKTMFCGGLINGIEAIDNLSSTAATFSSGFNATAYLRPGENQLELAVAPSGVYDDDLTYRDDDTCQVTLYGAFSDGTKKEMSNLTVTVEDGKPTIKDS</sequence>
<protein>
    <submittedName>
        <fullName evidence="1">Glycosyl hydrolase family 26</fullName>
    </submittedName>
</protein>
<keyword evidence="1" id="KW-0378">Hydrolase</keyword>
<dbReference type="GO" id="GO:0016787">
    <property type="term" value="F:hydrolase activity"/>
    <property type="evidence" value="ECO:0007669"/>
    <property type="project" value="UniProtKB-KW"/>
</dbReference>
<gene>
    <name evidence="1" type="ORF">BZJ21_15810</name>
</gene>
<evidence type="ECO:0000313" key="1">
    <source>
        <dbReference type="EMBL" id="OOF30443.1"/>
    </source>
</evidence>
<name>A0ABX3KLE3_SALCS</name>
<dbReference type="EMBL" id="MUFR01000186">
    <property type="protein sequence ID" value="OOF30443.1"/>
    <property type="molecule type" value="Genomic_DNA"/>
</dbReference>
<comment type="caution">
    <text evidence="1">The sequence shown here is derived from an EMBL/GenBank/DDBJ whole genome shotgun (WGS) entry which is preliminary data.</text>
</comment>
<keyword evidence="2" id="KW-1185">Reference proteome</keyword>
<feature type="non-terminal residue" evidence="1">
    <location>
        <position position="1"/>
    </location>
</feature>
<dbReference type="Proteomes" id="UP000189431">
    <property type="component" value="Unassembled WGS sequence"/>
</dbReference>
<proteinExistence type="predicted"/>
<organism evidence="1 2">
    <name type="scientific">Salinivibrio costicola subsp. alcaliphilus</name>
    <dbReference type="NCBI Taxonomy" id="272773"/>
    <lineage>
        <taxon>Bacteria</taxon>
        <taxon>Pseudomonadati</taxon>
        <taxon>Pseudomonadota</taxon>
        <taxon>Gammaproteobacteria</taxon>
        <taxon>Vibrionales</taxon>
        <taxon>Vibrionaceae</taxon>
        <taxon>Salinivibrio</taxon>
    </lineage>
</organism>
<accession>A0ABX3KLE3</accession>
<feature type="non-terminal residue" evidence="1">
    <location>
        <position position="104"/>
    </location>
</feature>
<evidence type="ECO:0000313" key="2">
    <source>
        <dbReference type="Proteomes" id="UP000189431"/>
    </source>
</evidence>